<proteinExistence type="predicted"/>
<gene>
    <name evidence="2" type="ORF">EYF80_060155</name>
</gene>
<organism evidence="2 3">
    <name type="scientific">Liparis tanakae</name>
    <name type="common">Tanaka's snailfish</name>
    <dbReference type="NCBI Taxonomy" id="230148"/>
    <lineage>
        <taxon>Eukaryota</taxon>
        <taxon>Metazoa</taxon>
        <taxon>Chordata</taxon>
        <taxon>Craniata</taxon>
        <taxon>Vertebrata</taxon>
        <taxon>Euteleostomi</taxon>
        <taxon>Actinopterygii</taxon>
        <taxon>Neopterygii</taxon>
        <taxon>Teleostei</taxon>
        <taxon>Neoteleostei</taxon>
        <taxon>Acanthomorphata</taxon>
        <taxon>Eupercaria</taxon>
        <taxon>Perciformes</taxon>
        <taxon>Cottioidei</taxon>
        <taxon>Cottales</taxon>
        <taxon>Liparidae</taxon>
        <taxon>Liparis</taxon>
    </lineage>
</organism>
<dbReference type="AlphaFoldDB" id="A0A4Z2ELC3"/>
<protein>
    <submittedName>
        <fullName evidence="2">Uncharacterized protein</fullName>
    </submittedName>
</protein>
<feature type="compositionally biased region" description="Basic and acidic residues" evidence="1">
    <location>
        <begin position="18"/>
        <end position="30"/>
    </location>
</feature>
<dbReference type="EMBL" id="SRLO01005327">
    <property type="protein sequence ID" value="TNN29696.1"/>
    <property type="molecule type" value="Genomic_DNA"/>
</dbReference>
<feature type="region of interest" description="Disordered" evidence="1">
    <location>
        <begin position="1"/>
        <end position="30"/>
    </location>
</feature>
<evidence type="ECO:0000256" key="1">
    <source>
        <dbReference type="SAM" id="MobiDB-lite"/>
    </source>
</evidence>
<evidence type="ECO:0000313" key="3">
    <source>
        <dbReference type="Proteomes" id="UP000314294"/>
    </source>
</evidence>
<comment type="caution">
    <text evidence="2">The sequence shown here is derived from an EMBL/GenBank/DDBJ whole genome shotgun (WGS) entry which is preliminary data.</text>
</comment>
<sequence>MVCLSPATHIHSPPVSVDRSREIKDKKKGEGERVVLAERWRRKENRRSSLAGGIRARLRPPGPPASHPAPVLSLWLEVRCSLSGSLVLM</sequence>
<keyword evidence="3" id="KW-1185">Reference proteome</keyword>
<name>A0A4Z2ELC3_9TELE</name>
<reference evidence="2 3" key="1">
    <citation type="submission" date="2019-03" db="EMBL/GenBank/DDBJ databases">
        <title>First draft genome of Liparis tanakae, snailfish: a comprehensive survey of snailfish specific genes.</title>
        <authorList>
            <person name="Kim W."/>
            <person name="Song I."/>
            <person name="Jeong J.-H."/>
            <person name="Kim D."/>
            <person name="Kim S."/>
            <person name="Ryu S."/>
            <person name="Song J.Y."/>
            <person name="Lee S.K."/>
        </authorList>
    </citation>
    <scope>NUCLEOTIDE SEQUENCE [LARGE SCALE GENOMIC DNA]</scope>
    <source>
        <tissue evidence="2">Muscle</tissue>
    </source>
</reference>
<evidence type="ECO:0000313" key="2">
    <source>
        <dbReference type="EMBL" id="TNN29696.1"/>
    </source>
</evidence>
<accession>A0A4Z2ELC3</accession>
<dbReference type="Proteomes" id="UP000314294">
    <property type="component" value="Unassembled WGS sequence"/>
</dbReference>